<proteinExistence type="predicted"/>
<dbReference type="CDD" id="cd02440">
    <property type="entry name" value="AdoMet_MTases"/>
    <property type="match status" value="1"/>
</dbReference>
<dbReference type="InterPro" id="IPR029063">
    <property type="entry name" value="SAM-dependent_MTases_sf"/>
</dbReference>
<dbReference type="Gene3D" id="3.40.50.150">
    <property type="entry name" value="Vaccinia Virus protein VP39"/>
    <property type="match status" value="1"/>
</dbReference>
<name>A0A6C0B9S7_9ZZZZ</name>
<reference evidence="1" key="1">
    <citation type="journal article" date="2020" name="Nature">
        <title>Giant virus diversity and host interactions through global metagenomics.</title>
        <authorList>
            <person name="Schulz F."/>
            <person name="Roux S."/>
            <person name="Paez-Espino D."/>
            <person name="Jungbluth S."/>
            <person name="Walsh D.A."/>
            <person name="Denef V.J."/>
            <person name="McMahon K.D."/>
            <person name="Konstantinidis K.T."/>
            <person name="Eloe-Fadrosh E.A."/>
            <person name="Kyrpides N.C."/>
            <person name="Woyke T."/>
        </authorList>
    </citation>
    <scope>NUCLEOTIDE SEQUENCE</scope>
    <source>
        <strain evidence="1">GVMAG-M-3300010158-55</strain>
    </source>
</reference>
<sequence length="328" mass="38743">MKSKKNILGNIRKTRKYNYDHTLITNSYISHSFQSMTSKYSFQQKKDYLHKLIEYCFTELSIKNYNLLTNLIYTDIHNMKTDYDIFNRIFIFYKSLHKDNFVGYSMSVDDYIMSKIKQMESIITPFYLEKQKKSVLVDIGAGDCAISSALGKYNNMDTYAIDIKQDMDWGSSSEVSHCSHVHHLFYDGTNLIETVKNKTVKPVGIIMYNHSLHHFGSFDNIKFSLSQSYKLLKKGGILFLREHNLHNNISINLQHIFLSLKYTITHHPDWKFEQTWKYMEHFIKTYTSHFFMKKNIISLCKQLGFKLINISKTPKYDISKTTLYAFIK</sequence>
<evidence type="ECO:0000313" key="1">
    <source>
        <dbReference type="EMBL" id="QHS88319.1"/>
    </source>
</evidence>
<accession>A0A6C0B9S7</accession>
<organism evidence="1">
    <name type="scientific">viral metagenome</name>
    <dbReference type="NCBI Taxonomy" id="1070528"/>
    <lineage>
        <taxon>unclassified sequences</taxon>
        <taxon>metagenomes</taxon>
        <taxon>organismal metagenomes</taxon>
    </lineage>
</organism>
<dbReference type="EMBL" id="MN739095">
    <property type="protein sequence ID" value="QHS88319.1"/>
    <property type="molecule type" value="Genomic_DNA"/>
</dbReference>
<dbReference type="AlphaFoldDB" id="A0A6C0B9S7"/>
<protein>
    <submittedName>
        <fullName evidence="1">Uncharacterized protein</fullName>
    </submittedName>
</protein>
<dbReference type="SUPFAM" id="SSF53335">
    <property type="entry name" value="S-adenosyl-L-methionine-dependent methyltransferases"/>
    <property type="match status" value="1"/>
</dbReference>